<keyword evidence="1" id="KW-0732">Signal</keyword>
<dbReference type="PANTHER" id="PTHR35130">
    <property type="entry name" value="MEDIATOR OF RNA POLYMERASE II TRANSCRIPTION SUBUNIT 16"/>
    <property type="match status" value="1"/>
</dbReference>
<protein>
    <submittedName>
        <fullName evidence="2">Uncharacterized protein</fullName>
    </submittedName>
</protein>
<proteinExistence type="predicted"/>
<evidence type="ECO:0000256" key="1">
    <source>
        <dbReference type="SAM" id="SignalP"/>
    </source>
</evidence>
<feature type="signal peptide" evidence="1">
    <location>
        <begin position="1"/>
        <end position="25"/>
    </location>
</feature>
<keyword evidence="3" id="KW-1185">Reference proteome</keyword>
<evidence type="ECO:0000313" key="3">
    <source>
        <dbReference type="Proteomes" id="UP001497512"/>
    </source>
</evidence>
<dbReference type="InterPro" id="IPR038836">
    <property type="entry name" value="MED16"/>
</dbReference>
<gene>
    <name evidence="2" type="ORF">CSSPTR1EN2_LOCUS10155</name>
</gene>
<dbReference type="EMBL" id="OZ019910">
    <property type="protein sequence ID" value="CAK9210428.1"/>
    <property type="molecule type" value="Genomic_DNA"/>
</dbReference>
<feature type="chain" id="PRO_5046376475" evidence="1">
    <location>
        <begin position="26"/>
        <end position="85"/>
    </location>
</feature>
<dbReference type="PANTHER" id="PTHR35130:SF1">
    <property type="entry name" value="MEDIATOR OF RNA POLYMERASE II TRANSCRIPTION SUBUNIT 16"/>
    <property type="match status" value="1"/>
</dbReference>
<sequence length="85" mass="9643">MLLHARNVLLMMALIYFLVYHVTHGRVMAMLDADFHSLNPVHVQYYGPAMDKIKCQILEGVEAADVQVLVLDMQGWSLLDMLGVE</sequence>
<organism evidence="2 3">
    <name type="scientific">Sphagnum troendelagicum</name>
    <dbReference type="NCBI Taxonomy" id="128251"/>
    <lineage>
        <taxon>Eukaryota</taxon>
        <taxon>Viridiplantae</taxon>
        <taxon>Streptophyta</taxon>
        <taxon>Embryophyta</taxon>
        <taxon>Bryophyta</taxon>
        <taxon>Sphagnophytina</taxon>
        <taxon>Sphagnopsida</taxon>
        <taxon>Sphagnales</taxon>
        <taxon>Sphagnaceae</taxon>
        <taxon>Sphagnum</taxon>
    </lineage>
</organism>
<accession>A0ABP0U1B5</accession>
<dbReference type="Proteomes" id="UP001497512">
    <property type="component" value="Chromosome 18"/>
</dbReference>
<reference evidence="2" key="1">
    <citation type="submission" date="2024-02" db="EMBL/GenBank/DDBJ databases">
        <authorList>
            <consortium name="ELIXIR-Norway"/>
            <consortium name="Elixir Norway"/>
        </authorList>
    </citation>
    <scope>NUCLEOTIDE SEQUENCE</scope>
</reference>
<evidence type="ECO:0000313" key="2">
    <source>
        <dbReference type="EMBL" id="CAK9210428.1"/>
    </source>
</evidence>
<name>A0ABP0U1B5_9BRYO</name>